<reference evidence="2" key="1">
    <citation type="journal article" date="2019" name="Int. J. Syst. Evol. Microbiol.">
        <title>The Global Catalogue of Microorganisms (GCM) 10K type strain sequencing project: providing services to taxonomists for standard genome sequencing and annotation.</title>
        <authorList>
            <consortium name="The Broad Institute Genomics Platform"/>
            <consortium name="The Broad Institute Genome Sequencing Center for Infectious Disease"/>
            <person name="Wu L."/>
            <person name="Ma J."/>
        </authorList>
    </citation>
    <scope>NUCLEOTIDE SEQUENCE [LARGE SCALE GENOMIC DNA]</scope>
    <source>
        <strain evidence="2">TBRC 4489</strain>
    </source>
</reference>
<evidence type="ECO:0000313" key="1">
    <source>
        <dbReference type="EMBL" id="MFC4062569.1"/>
    </source>
</evidence>
<dbReference type="RefSeq" id="WP_377293795.1">
    <property type="nucleotide sequence ID" value="NZ_JBHSBM010000047.1"/>
</dbReference>
<sequence>MEHADPEGRGARDWRRLPERVAPEEMVEMCAAEEVPDSAFVEDLRFKEWLRGPASG</sequence>
<dbReference type="EMBL" id="JBHSBM010000047">
    <property type="protein sequence ID" value="MFC4062569.1"/>
    <property type="molecule type" value="Genomic_DNA"/>
</dbReference>
<accession>A0ABV8IF06</accession>
<comment type="caution">
    <text evidence="1">The sequence shown here is derived from an EMBL/GenBank/DDBJ whole genome shotgun (WGS) entry which is preliminary data.</text>
</comment>
<keyword evidence="2" id="KW-1185">Reference proteome</keyword>
<evidence type="ECO:0000313" key="2">
    <source>
        <dbReference type="Proteomes" id="UP001595850"/>
    </source>
</evidence>
<proteinExistence type="predicted"/>
<organism evidence="1 2">
    <name type="scientific">Planomonospora corallina</name>
    <dbReference type="NCBI Taxonomy" id="1806052"/>
    <lineage>
        <taxon>Bacteria</taxon>
        <taxon>Bacillati</taxon>
        <taxon>Actinomycetota</taxon>
        <taxon>Actinomycetes</taxon>
        <taxon>Streptosporangiales</taxon>
        <taxon>Streptosporangiaceae</taxon>
        <taxon>Planomonospora</taxon>
    </lineage>
</organism>
<protein>
    <submittedName>
        <fullName evidence="1">Uncharacterized protein</fullName>
    </submittedName>
</protein>
<name>A0ABV8IF06_9ACTN</name>
<dbReference type="Proteomes" id="UP001595850">
    <property type="component" value="Unassembled WGS sequence"/>
</dbReference>
<gene>
    <name evidence="1" type="ORF">ACFOWE_30075</name>
</gene>